<dbReference type="Proteomes" id="UP000299102">
    <property type="component" value="Unassembled WGS sequence"/>
</dbReference>
<evidence type="ECO:0000313" key="1">
    <source>
        <dbReference type="EMBL" id="GBP03283.1"/>
    </source>
</evidence>
<protein>
    <submittedName>
        <fullName evidence="1">Uncharacterized protein</fullName>
    </submittedName>
</protein>
<organism evidence="1 2">
    <name type="scientific">Eumeta variegata</name>
    <name type="common">Bagworm moth</name>
    <name type="synonym">Eumeta japonica</name>
    <dbReference type="NCBI Taxonomy" id="151549"/>
    <lineage>
        <taxon>Eukaryota</taxon>
        <taxon>Metazoa</taxon>
        <taxon>Ecdysozoa</taxon>
        <taxon>Arthropoda</taxon>
        <taxon>Hexapoda</taxon>
        <taxon>Insecta</taxon>
        <taxon>Pterygota</taxon>
        <taxon>Neoptera</taxon>
        <taxon>Endopterygota</taxon>
        <taxon>Lepidoptera</taxon>
        <taxon>Glossata</taxon>
        <taxon>Ditrysia</taxon>
        <taxon>Tineoidea</taxon>
        <taxon>Psychidae</taxon>
        <taxon>Oiketicinae</taxon>
        <taxon>Eumeta</taxon>
    </lineage>
</organism>
<dbReference type="EMBL" id="BGZK01000009">
    <property type="protein sequence ID" value="GBP03283.1"/>
    <property type="molecule type" value="Genomic_DNA"/>
</dbReference>
<proteinExistence type="predicted"/>
<reference evidence="1 2" key="1">
    <citation type="journal article" date="2019" name="Commun. Biol.">
        <title>The bagworm genome reveals a unique fibroin gene that provides high tensile strength.</title>
        <authorList>
            <person name="Kono N."/>
            <person name="Nakamura H."/>
            <person name="Ohtoshi R."/>
            <person name="Tomita M."/>
            <person name="Numata K."/>
            <person name="Arakawa K."/>
        </authorList>
    </citation>
    <scope>NUCLEOTIDE SEQUENCE [LARGE SCALE GENOMIC DNA]</scope>
</reference>
<keyword evidence="2" id="KW-1185">Reference proteome</keyword>
<evidence type="ECO:0000313" key="2">
    <source>
        <dbReference type="Proteomes" id="UP000299102"/>
    </source>
</evidence>
<dbReference type="AlphaFoldDB" id="A0A4C1SM45"/>
<sequence length="69" mass="7761">MSMDNESYTRSDIELAAPVRCDPSEPLALTPAQFLTLTPLTSLLARDRSHENVNFLQRECIIGHLVQSF</sequence>
<comment type="caution">
    <text evidence="1">The sequence shown here is derived from an EMBL/GenBank/DDBJ whole genome shotgun (WGS) entry which is preliminary data.</text>
</comment>
<dbReference type="OrthoDB" id="8194935at2759"/>
<name>A0A4C1SM45_EUMVA</name>
<accession>A0A4C1SM45</accession>
<gene>
    <name evidence="1" type="ORF">EVAR_2691_1</name>
</gene>